<keyword evidence="4" id="KW-1003">Cell membrane</keyword>
<dbReference type="Pfam" id="PF03717">
    <property type="entry name" value="PBP_dimer"/>
    <property type="match status" value="1"/>
</dbReference>
<evidence type="ECO:0000256" key="7">
    <source>
        <dbReference type="ARBA" id="ARBA00022984"/>
    </source>
</evidence>
<feature type="compositionally biased region" description="Polar residues" evidence="11">
    <location>
        <begin position="710"/>
        <end position="719"/>
    </location>
</feature>
<dbReference type="InterPro" id="IPR050515">
    <property type="entry name" value="Beta-lactam/transpept"/>
</dbReference>
<comment type="subcellular location">
    <subcellularLocation>
        <location evidence="2">Cell membrane</location>
    </subcellularLocation>
    <subcellularLocation>
        <location evidence="1">Membrane</location>
        <topology evidence="1">Single-pass membrane protein</topology>
    </subcellularLocation>
</comment>
<evidence type="ECO:0000256" key="2">
    <source>
        <dbReference type="ARBA" id="ARBA00004236"/>
    </source>
</evidence>
<evidence type="ECO:0000256" key="3">
    <source>
        <dbReference type="ARBA" id="ARBA00007171"/>
    </source>
</evidence>
<evidence type="ECO:0000256" key="1">
    <source>
        <dbReference type="ARBA" id="ARBA00004167"/>
    </source>
</evidence>
<feature type="domain" description="Penicillin-binding protein dimerisation" evidence="14">
    <location>
        <begin position="97"/>
        <end position="304"/>
    </location>
</feature>
<keyword evidence="6" id="KW-0133">Cell shape</keyword>
<feature type="compositionally biased region" description="Basic and acidic residues" evidence="11">
    <location>
        <begin position="720"/>
        <end position="730"/>
    </location>
</feature>
<protein>
    <submittedName>
        <fullName evidence="15">Cell division protein FtsI</fullName>
    </submittedName>
</protein>
<dbReference type="GO" id="GO:0071555">
    <property type="term" value="P:cell wall organization"/>
    <property type="evidence" value="ECO:0007669"/>
    <property type="project" value="UniProtKB-KW"/>
</dbReference>
<keyword evidence="9 12" id="KW-0472">Membrane</keyword>
<evidence type="ECO:0000259" key="13">
    <source>
        <dbReference type="Pfam" id="PF00905"/>
    </source>
</evidence>
<feature type="transmembrane region" description="Helical" evidence="12">
    <location>
        <begin position="55"/>
        <end position="77"/>
    </location>
</feature>
<dbReference type="EMBL" id="CP021965">
    <property type="protein sequence ID" value="AWV35671.1"/>
    <property type="molecule type" value="Genomic_DNA"/>
</dbReference>
<evidence type="ECO:0000259" key="14">
    <source>
        <dbReference type="Pfam" id="PF03717"/>
    </source>
</evidence>
<comment type="similarity">
    <text evidence="3">Belongs to the transpeptidase family.</text>
</comment>
<sequence>MGFQRRIFLLWQIPFKNNKLKLEKKERQTVSFFRKQASPPDETSSKSSIGLRLNVFFFSTFVIFCVIIIRLAVLQFVEGPTLTEVETSRDTKNVPLASMRGVIYAAGGEKLAYSTPVQSLYITLNKEYTAKETDKDTGKTTLTPEAKVKSDALAAKLVADFNKYGDPNAEKMTEKDVIDALDLYFRKSLGFMARRIKADLTTEEVAYFMEHKGEYPGLEIVEESIRHYDKDTVAVQTIGYIKPFKSANSLNIYKNILSAMKNNPEPGLTYKDDEFVGFDGLELKYQRELRGQNGYQEISVNPQNMAEKIERVVPPVKGNDIWTTINKNVQMKTEQAITDQLKWLHSNTVQGRTHPNALTGYAVAMEVDTGNIVAMASMPDYDTNVWTSGSLSSDVWNSIMDNYQNGTITPISSGTSGNGLRSVLLLGSTIKPLSVLVGLNEGLFSTSSYYQDKGFATFGKSGHETKVRNSSNHVYGSLDPARAIEKSSNAFMVDMVGKRLYDKYKSKGIDIWDVYMKEFGLGVSTGIDLPNEFLGQRNYTNIEAAGSAQSALVYASFGQQGSYTVMQLAQYVTTLANEGQRIKPQLVSKITDADGNIIKEFKREVLDEVTNFDKSYWNEIKQGMRSEVSAFSDFPYDFARKTGTSQQVAKGEIRDNGVFIAYAPRNNPKLAVAVVIPEGGFGSQSAAPVARKIFDAYDWEYGLDGVPKKSLQSGNNTNDNAKEGETTGTE</sequence>
<dbReference type="PANTHER" id="PTHR30627:SF2">
    <property type="entry name" value="PEPTIDOGLYCAN D,D-TRANSPEPTIDASE MRDA"/>
    <property type="match status" value="1"/>
</dbReference>
<dbReference type="GO" id="GO:0051301">
    <property type="term" value="P:cell division"/>
    <property type="evidence" value="ECO:0007669"/>
    <property type="project" value="UniProtKB-KW"/>
</dbReference>
<dbReference type="PANTHER" id="PTHR30627">
    <property type="entry name" value="PEPTIDOGLYCAN D,D-TRANSPEPTIDASE"/>
    <property type="match status" value="1"/>
</dbReference>
<evidence type="ECO:0000313" key="16">
    <source>
        <dbReference type="Proteomes" id="UP000249163"/>
    </source>
</evidence>
<dbReference type="InterPro" id="IPR001460">
    <property type="entry name" value="PCN-bd_Tpept"/>
</dbReference>
<proteinExistence type="inferred from homology"/>
<dbReference type="AlphaFoldDB" id="A0AAD0P5C9"/>
<dbReference type="Gene3D" id="3.40.710.10">
    <property type="entry name" value="DD-peptidase/beta-lactamase superfamily"/>
    <property type="match status" value="1"/>
</dbReference>
<evidence type="ECO:0000313" key="15">
    <source>
        <dbReference type="EMBL" id="AWV35671.1"/>
    </source>
</evidence>
<dbReference type="Gene3D" id="3.90.1310.10">
    <property type="entry name" value="Penicillin-binding protein 2a (Domain 2)"/>
    <property type="match status" value="1"/>
</dbReference>
<keyword evidence="15" id="KW-0132">Cell division</keyword>
<dbReference type="Proteomes" id="UP000249163">
    <property type="component" value="Chromosome"/>
</dbReference>
<reference evidence="15 16" key="1">
    <citation type="submission" date="2017-06" db="EMBL/GenBank/DDBJ databases">
        <title>Complete genome sequence of Paenibacillus odorifer CBA7130.</title>
        <authorList>
            <person name="Nam Y.-D."/>
            <person name="Kang J."/>
            <person name="Chung W.-H."/>
        </authorList>
    </citation>
    <scope>NUCLEOTIDE SEQUENCE [LARGE SCALE GENOMIC DNA]</scope>
    <source>
        <strain evidence="15 16">CBA7130</strain>
    </source>
</reference>
<evidence type="ECO:0000256" key="12">
    <source>
        <dbReference type="SAM" id="Phobius"/>
    </source>
</evidence>
<dbReference type="GO" id="GO:0005886">
    <property type="term" value="C:plasma membrane"/>
    <property type="evidence" value="ECO:0007669"/>
    <property type="project" value="UniProtKB-SubCell"/>
</dbReference>
<name>A0AAD0P5C9_9BACL</name>
<keyword evidence="15" id="KW-0131">Cell cycle</keyword>
<dbReference type="SUPFAM" id="SSF56601">
    <property type="entry name" value="beta-lactamase/transpeptidase-like"/>
    <property type="match status" value="1"/>
</dbReference>
<evidence type="ECO:0000256" key="11">
    <source>
        <dbReference type="SAM" id="MobiDB-lite"/>
    </source>
</evidence>
<dbReference type="Pfam" id="PF00905">
    <property type="entry name" value="Transpeptidase"/>
    <property type="match status" value="1"/>
</dbReference>
<evidence type="ECO:0000256" key="6">
    <source>
        <dbReference type="ARBA" id="ARBA00022960"/>
    </source>
</evidence>
<dbReference type="InterPro" id="IPR005311">
    <property type="entry name" value="PBP_dimer"/>
</dbReference>
<keyword evidence="8 12" id="KW-1133">Transmembrane helix</keyword>
<evidence type="ECO:0000256" key="4">
    <source>
        <dbReference type="ARBA" id="ARBA00022475"/>
    </source>
</evidence>
<gene>
    <name evidence="15" type="ORF">CD191_25210</name>
</gene>
<keyword evidence="7" id="KW-0573">Peptidoglycan synthesis</keyword>
<accession>A0AAD0P5C9</accession>
<dbReference type="GO" id="GO:0071972">
    <property type="term" value="F:peptidoglycan L,D-transpeptidase activity"/>
    <property type="evidence" value="ECO:0007669"/>
    <property type="project" value="TreeGrafter"/>
</dbReference>
<evidence type="ECO:0000256" key="8">
    <source>
        <dbReference type="ARBA" id="ARBA00022989"/>
    </source>
</evidence>
<evidence type="ECO:0000256" key="10">
    <source>
        <dbReference type="ARBA" id="ARBA00023316"/>
    </source>
</evidence>
<dbReference type="GO" id="GO:0008658">
    <property type="term" value="F:penicillin binding"/>
    <property type="evidence" value="ECO:0007669"/>
    <property type="project" value="InterPro"/>
</dbReference>
<dbReference type="SUPFAM" id="SSF56519">
    <property type="entry name" value="Penicillin binding protein dimerisation domain"/>
    <property type="match status" value="1"/>
</dbReference>
<dbReference type="GO" id="GO:0009252">
    <property type="term" value="P:peptidoglycan biosynthetic process"/>
    <property type="evidence" value="ECO:0007669"/>
    <property type="project" value="UniProtKB-KW"/>
</dbReference>
<dbReference type="InterPro" id="IPR036138">
    <property type="entry name" value="PBP_dimer_sf"/>
</dbReference>
<feature type="domain" description="Penicillin-binding protein transpeptidase" evidence="13">
    <location>
        <begin position="360"/>
        <end position="694"/>
    </location>
</feature>
<organism evidence="15 16">
    <name type="scientific">Paenibacillus odorifer</name>
    <dbReference type="NCBI Taxonomy" id="189426"/>
    <lineage>
        <taxon>Bacteria</taxon>
        <taxon>Bacillati</taxon>
        <taxon>Bacillota</taxon>
        <taxon>Bacilli</taxon>
        <taxon>Bacillales</taxon>
        <taxon>Paenibacillaceae</taxon>
        <taxon>Paenibacillus</taxon>
    </lineage>
</organism>
<evidence type="ECO:0000256" key="5">
    <source>
        <dbReference type="ARBA" id="ARBA00022692"/>
    </source>
</evidence>
<evidence type="ECO:0000256" key="9">
    <source>
        <dbReference type="ARBA" id="ARBA00023136"/>
    </source>
</evidence>
<keyword evidence="10" id="KW-0961">Cell wall biogenesis/degradation</keyword>
<dbReference type="GO" id="GO:0008360">
    <property type="term" value="P:regulation of cell shape"/>
    <property type="evidence" value="ECO:0007669"/>
    <property type="project" value="UniProtKB-KW"/>
</dbReference>
<dbReference type="InterPro" id="IPR012338">
    <property type="entry name" value="Beta-lactam/transpept-like"/>
</dbReference>
<feature type="region of interest" description="Disordered" evidence="11">
    <location>
        <begin position="708"/>
        <end position="730"/>
    </location>
</feature>
<keyword evidence="5 12" id="KW-0812">Transmembrane</keyword>